<feature type="transmembrane region" description="Helical" evidence="5">
    <location>
        <begin position="418"/>
        <end position="438"/>
    </location>
</feature>
<dbReference type="SUPFAM" id="SSF103473">
    <property type="entry name" value="MFS general substrate transporter"/>
    <property type="match status" value="1"/>
</dbReference>
<evidence type="ECO:0000256" key="3">
    <source>
        <dbReference type="ARBA" id="ARBA00022989"/>
    </source>
</evidence>
<keyword evidence="8" id="KW-1185">Reference proteome</keyword>
<feature type="transmembrane region" description="Helical" evidence="5">
    <location>
        <begin position="143"/>
        <end position="167"/>
    </location>
</feature>
<reference evidence="7" key="2">
    <citation type="submission" date="2022-09" db="EMBL/GenBank/DDBJ databases">
        <title>Biosynthetic gene clusters of Dactylosporangioum fulvum.</title>
        <authorList>
            <person name="Caradec T."/>
        </authorList>
    </citation>
    <scope>NUCLEOTIDE SEQUENCE</scope>
    <source>
        <strain evidence="7">NRRL B-16292</strain>
    </source>
</reference>
<feature type="transmembrane region" description="Helical" evidence="5">
    <location>
        <begin position="173"/>
        <end position="197"/>
    </location>
</feature>
<keyword evidence="2 5" id="KW-0812">Transmembrane</keyword>
<evidence type="ECO:0000313" key="7">
    <source>
        <dbReference type="EMBL" id="UWP86592.1"/>
    </source>
</evidence>
<evidence type="ECO:0000259" key="6">
    <source>
        <dbReference type="PROSITE" id="PS50850"/>
    </source>
</evidence>
<name>A0ABY5WAL9_9ACTN</name>
<accession>A0ABY5WAL9</accession>
<evidence type="ECO:0000256" key="4">
    <source>
        <dbReference type="ARBA" id="ARBA00023136"/>
    </source>
</evidence>
<feature type="transmembrane region" description="Helical" evidence="5">
    <location>
        <begin position="84"/>
        <end position="108"/>
    </location>
</feature>
<feature type="transmembrane region" description="Helical" evidence="5">
    <location>
        <begin position="369"/>
        <end position="388"/>
    </location>
</feature>
<dbReference type="PANTHER" id="PTHR42718">
    <property type="entry name" value="MAJOR FACILITATOR SUPERFAMILY MULTIDRUG TRANSPORTER MFSC"/>
    <property type="match status" value="1"/>
</dbReference>
<keyword evidence="4 5" id="KW-0472">Membrane</keyword>
<feature type="transmembrane region" description="Helical" evidence="5">
    <location>
        <begin position="278"/>
        <end position="303"/>
    </location>
</feature>
<dbReference type="EMBL" id="CP073720">
    <property type="protein sequence ID" value="UWP86592.1"/>
    <property type="molecule type" value="Genomic_DNA"/>
</dbReference>
<protein>
    <submittedName>
        <fullName evidence="7">MFS transporter</fullName>
    </submittedName>
</protein>
<sequence>MARGRRLSAPGGGRADLAVLACCAGAGFATLLDSAVVNYAVPHLGTELAAPTSGVQWFLSVYSLTFGLGLVPGGRLGDALGRRVLFVLGLALFAIGALASATAPGIWWAVAARAVQGLGAGLISAQVLGIIQDQFTGLRRVRALAAYSAAGAAAAVVGPLGAGLVLAAAPDYLAWRAVLALNLPFVVATLLLTIRFIPRRTRHAQRVDLDLPAIILVAGFVLLVTVPVIDPGIDGSRLWAVVGACAVLAAATGAWEYRYAARGRTPLFVPALMTSRGFVVGNLIALLWFGGLLAHSTVLTIYLLQGLGWSPLVVAAALIPGALARIAASSVSSRVFGRLGVRTLPVALVTQVAGTAALVAVSTTFTRNAFIAAIIALEIIIGIASAILEPPLRAITLSFAPATHHGVAAAFLQLTQRLSATFCIALVTGVVLTTDLQIVTADGLQHGLLICFGLVVVACVLSFSPALRIAAQSHGTAPDAANVSVADAAELAQRVAGGAVDRPDPAR</sequence>
<dbReference type="PROSITE" id="PS50850">
    <property type="entry name" value="MFS"/>
    <property type="match status" value="1"/>
</dbReference>
<evidence type="ECO:0000313" key="8">
    <source>
        <dbReference type="Proteomes" id="UP001059617"/>
    </source>
</evidence>
<feature type="transmembrane region" description="Helical" evidence="5">
    <location>
        <begin position="444"/>
        <end position="463"/>
    </location>
</feature>
<dbReference type="Proteomes" id="UP001059617">
    <property type="component" value="Chromosome"/>
</dbReference>
<feature type="transmembrane region" description="Helical" evidence="5">
    <location>
        <begin position="209"/>
        <end position="226"/>
    </location>
</feature>
<dbReference type="PANTHER" id="PTHR42718:SF39">
    <property type="entry name" value="ACTINORHODIN TRANSPORTER-RELATED"/>
    <property type="match status" value="1"/>
</dbReference>
<dbReference type="Gene3D" id="1.20.1720.10">
    <property type="entry name" value="Multidrug resistance protein D"/>
    <property type="match status" value="1"/>
</dbReference>
<feature type="transmembrane region" description="Helical" evidence="5">
    <location>
        <begin position="54"/>
        <end position="72"/>
    </location>
</feature>
<proteinExistence type="predicted"/>
<feature type="domain" description="Major facilitator superfamily (MFS) profile" evidence="6">
    <location>
        <begin position="19"/>
        <end position="474"/>
    </location>
</feature>
<feature type="transmembrane region" description="Helical" evidence="5">
    <location>
        <begin position="339"/>
        <end position="363"/>
    </location>
</feature>
<dbReference type="Pfam" id="PF07690">
    <property type="entry name" value="MFS_1"/>
    <property type="match status" value="1"/>
</dbReference>
<feature type="transmembrane region" description="Helical" evidence="5">
    <location>
        <begin position="114"/>
        <end position="131"/>
    </location>
</feature>
<feature type="transmembrane region" description="Helical" evidence="5">
    <location>
        <begin position="238"/>
        <end position="257"/>
    </location>
</feature>
<reference evidence="7" key="1">
    <citation type="submission" date="2021-04" db="EMBL/GenBank/DDBJ databases">
        <authorList>
            <person name="Hartkoorn R.C."/>
            <person name="Beaudoing E."/>
            <person name="Hot D."/>
        </authorList>
    </citation>
    <scope>NUCLEOTIDE SEQUENCE</scope>
    <source>
        <strain evidence="7">NRRL B-16292</strain>
    </source>
</reference>
<comment type="subcellular location">
    <subcellularLocation>
        <location evidence="1">Cell membrane</location>
        <topology evidence="1">Multi-pass membrane protein</topology>
    </subcellularLocation>
</comment>
<keyword evidence="3 5" id="KW-1133">Transmembrane helix</keyword>
<evidence type="ECO:0000256" key="5">
    <source>
        <dbReference type="SAM" id="Phobius"/>
    </source>
</evidence>
<dbReference type="InterPro" id="IPR036259">
    <property type="entry name" value="MFS_trans_sf"/>
</dbReference>
<evidence type="ECO:0000256" key="1">
    <source>
        <dbReference type="ARBA" id="ARBA00004651"/>
    </source>
</evidence>
<feature type="transmembrane region" description="Helical" evidence="5">
    <location>
        <begin position="309"/>
        <end position="327"/>
    </location>
</feature>
<dbReference type="InterPro" id="IPR011701">
    <property type="entry name" value="MFS"/>
</dbReference>
<gene>
    <name evidence="7" type="ORF">Dfulv_21070</name>
</gene>
<evidence type="ECO:0000256" key="2">
    <source>
        <dbReference type="ARBA" id="ARBA00022692"/>
    </source>
</evidence>
<dbReference type="Gene3D" id="1.20.1250.20">
    <property type="entry name" value="MFS general substrate transporter like domains"/>
    <property type="match status" value="1"/>
</dbReference>
<organism evidence="7 8">
    <name type="scientific">Dactylosporangium fulvum</name>
    <dbReference type="NCBI Taxonomy" id="53359"/>
    <lineage>
        <taxon>Bacteria</taxon>
        <taxon>Bacillati</taxon>
        <taxon>Actinomycetota</taxon>
        <taxon>Actinomycetes</taxon>
        <taxon>Micromonosporales</taxon>
        <taxon>Micromonosporaceae</taxon>
        <taxon>Dactylosporangium</taxon>
    </lineage>
</organism>
<dbReference type="InterPro" id="IPR020846">
    <property type="entry name" value="MFS_dom"/>
</dbReference>
<dbReference type="RefSeq" id="WP_259865915.1">
    <property type="nucleotide sequence ID" value="NZ_BAAAST010000003.1"/>
</dbReference>